<evidence type="ECO:0000313" key="2">
    <source>
        <dbReference type="Proteomes" id="UP000218231"/>
    </source>
</evidence>
<accession>A0A2A2KBQ6</accession>
<gene>
    <name evidence="1" type="ORF">WR25_23276</name>
</gene>
<reference evidence="1 2" key="1">
    <citation type="journal article" date="2017" name="Curr. Biol.">
        <title>Genome architecture and evolution of a unichromosomal asexual nematode.</title>
        <authorList>
            <person name="Fradin H."/>
            <person name="Zegar C."/>
            <person name="Gutwein M."/>
            <person name="Lucas J."/>
            <person name="Kovtun M."/>
            <person name="Corcoran D."/>
            <person name="Baugh L.R."/>
            <person name="Kiontke K."/>
            <person name="Gunsalus K."/>
            <person name="Fitch D.H."/>
            <person name="Piano F."/>
        </authorList>
    </citation>
    <scope>NUCLEOTIDE SEQUENCE [LARGE SCALE GENOMIC DNA]</scope>
    <source>
        <strain evidence="1">PF1309</strain>
    </source>
</reference>
<protein>
    <submittedName>
        <fullName evidence="1">Uncharacterized protein</fullName>
    </submittedName>
</protein>
<keyword evidence="2" id="KW-1185">Reference proteome</keyword>
<organism evidence="1 2">
    <name type="scientific">Diploscapter pachys</name>
    <dbReference type="NCBI Taxonomy" id="2018661"/>
    <lineage>
        <taxon>Eukaryota</taxon>
        <taxon>Metazoa</taxon>
        <taxon>Ecdysozoa</taxon>
        <taxon>Nematoda</taxon>
        <taxon>Chromadorea</taxon>
        <taxon>Rhabditida</taxon>
        <taxon>Rhabditina</taxon>
        <taxon>Rhabditomorpha</taxon>
        <taxon>Rhabditoidea</taxon>
        <taxon>Rhabditidae</taxon>
        <taxon>Diploscapter</taxon>
    </lineage>
</organism>
<proteinExistence type="predicted"/>
<dbReference type="AlphaFoldDB" id="A0A2A2KBQ6"/>
<sequence>MGASWPIGTVKQHVSVPPHDRYAFRDTRFPVRPRGAGLSAAPGGGASARYQERTSLTWVDATEPALLWGRQGQGSTMGRTRTIATVFCGAVALAACAAPATRISTGLQRYGLDESRADCVGGRLQSDLTLGQLQQLGRAAAAYKQNDPNPGVLTVGDLIRVAGELKDPKIALSVGKAAAGCGVLP</sequence>
<comment type="caution">
    <text evidence="1">The sequence shown here is derived from an EMBL/GenBank/DDBJ whole genome shotgun (WGS) entry which is preliminary data.</text>
</comment>
<dbReference type="EMBL" id="LIAE01009079">
    <property type="protein sequence ID" value="PAV71318.1"/>
    <property type="molecule type" value="Genomic_DNA"/>
</dbReference>
<evidence type="ECO:0000313" key="1">
    <source>
        <dbReference type="EMBL" id="PAV71318.1"/>
    </source>
</evidence>
<name>A0A2A2KBQ6_9BILA</name>
<dbReference type="Proteomes" id="UP000218231">
    <property type="component" value="Unassembled WGS sequence"/>
</dbReference>